<dbReference type="RefSeq" id="XP_066674839.1">
    <property type="nucleotide sequence ID" value="XM_066805066.1"/>
</dbReference>
<proteinExistence type="predicted"/>
<protein>
    <submittedName>
        <fullName evidence="2">Pentatricopeptide repeat domain-containing protein</fullName>
    </submittedName>
</protein>
<evidence type="ECO:0000313" key="2">
    <source>
        <dbReference type="EMBL" id="KAK8094066.1"/>
    </source>
</evidence>
<sequence length="839" mass="94501">MHALWSRAAQAQSSCRCRGCLHTATTITRRATTAASRRRVTAADIFTACYTTILGTAAVVDAHRKEDRKRDLDEKIDRARAALGNLAIQGAPNRNEARDSSSDNPGSLETPVGTSQWEAGIPSTSVTSLLQELGDLAANTYRGTTRSWRQHQVDWAAVEAAILAEEQDLDIEIRHPYTEAQMGRTTQTIETLVRQLLWRCRESKDQNTQNTQADEAQTHESIIEEVEKLRSGPYYPSYDNPRSDLGGAAEERALLNNSFRRIFDKTADAKEVVGKICYNLLLSSTPPNIHNYNALIAGFNRIQRPDLAQAVVDSYLTDTKWPATQQTMVCLLNHAVTTNNIEQFRIVVRRMRGVAEDGLHFRIVSKNAIFNSQGLLWAEANCASRKHAWVERAKRGNDVFDNLIKGWLHFGKVDVACMSFVACLREGRFVPVDTIQGLLTECHSTLDQGSARQLLKGLGKNFENFESLMKTIHTSSPSEIIRPIFEMFYSLFDLSGLPQLPIIGGVKKSLRAILRKFKSLQIVTEAKIEFDEIESTSRETMRSLGTGNPYSGRVSRALATLTEKPTEKPHRSQTDVMPTKAFGGIPDLAALLKRCENLEAKTLRIEAHVKVLIIYARTGVHCDPQSRLPPIDWQNRQPYERYPAVFHALRRIKTRHLSSELNLRRQFLRGLPDQKLAKQLKDLDLWQKLGFATLMSLYQDGPNASERVRTRQEQTSPDIDGIEGQLEDVEGATRAILFSFLDRRDQHRFRKVYPNWYEMPLAKLYEYHHHDIDELKRPSSGRLVVEMEKDEANVTTVAGSPEMAAVLGSEPEQLPSASGGWPCTSPPACLCTLRDRRQS</sequence>
<reference evidence="2 3" key="1">
    <citation type="submission" date="2023-01" db="EMBL/GenBank/DDBJ databases">
        <title>Analysis of 21 Apiospora genomes using comparative genomics revels a genus with tremendous synthesis potential of carbohydrate active enzymes and secondary metabolites.</title>
        <authorList>
            <person name="Sorensen T."/>
        </authorList>
    </citation>
    <scope>NUCLEOTIDE SEQUENCE [LARGE SCALE GENOMIC DNA]</scope>
    <source>
        <strain evidence="2 3">CBS 114990</strain>
    </source>
</reference>
<feature type="region of interest" description="Disordered" evidence="1">
    <location>
        <begin position="84"/>
        <end position="120"/>
    </location>
</feature>
<keyword evidence="3" id="KW-1185">Reference proteome</keyword>
<evidence type="ECO:0000313" key="3">
    <source>
        <dbReference type="Proteomes" id="UP001433268"/>
    </source>
</evidence>
<dbReference type="EMBL" id="JAQQWN010000002">
    <property type="protein sequence ID" value="KAK8094066.1"/>
    <property type="molecule type" value="Genomic_DNA"/>
</dbReference>
<accession>A0ABR1XBP7</accession>
<feature type="compositionally biased region" description="Polar residues" evidence="1">
    <location>
        <begin position="102"/>
        <end position="120"/>
    </location>
</feature>
<dbReference type="Proteomes" id="UP001433268">
    <property type="component" value="Unassembled WGS sequence"/>
</dbReference>
<name>A0ABR1XBP7_9PEZI</name>
<gene>
    <name evidence="2" type="ORF">PG997_000751</name>
</gene>
<comment type="caution">
    <text evidence="2">The sequence shown here is derived from an EMBL/GenBank/DDBJ whole genome shotgun (WGS) entry which is preliminary data.</text>
</comment>
<dbReference type="GeneID" id="92038126"/>
<evidence type="ECO:0000256" key="1">
    <source>
        <dbReference type="SAM" id="MobiDB-lite"/>
    </source>
</evidence>
<organism evidence="2 3">
    <name type="scientific">Apiospora hydei</name>
    <dbReference type="NCBI Taxonomy" id="1337664"/>
    <lineage>
        <taxon>Eukaryota</taxon>
        <taxon>Fungi</taxon>
        <taxon>Dikarya</taxon>
        <taxon>Ascomycota</taxon>
        <taxon>Pezizomycotina</taxon>
        <taxon>Sordariomycetes</taxon>
        <taxon>Xylariomycetidae</taxon>
        <taxon>Amphisphaeriales</taxon>
        <taxon>Apiosporaceae</taxon>
        <taxon>Apiospora</taxon>
    </lineage>
</organism>